<feature type="compositionally biased region" description="Low complexity" evidence="1">
    <location>
        <begin position="28"/>
        <end position="39"/>
    </location>
</feature>
<dbReference type="EMBL" id="JAMKFB020000005">
    <property type="protein sequence ID" value="KAL0194314.1"/>
    <property type="molecule type" value="Genomic_DNA"/>
</dbReference>
<evidence type="ECO:0000256" key="1">
    <source>
        <dbReference type="SAM" id="MobiDB-lite"/>
    </source>
</evidence>
<evidence type="ECO:0000313" key="3">
    <source>
        <dbReference type="Proteomes" id="UP001529510"/>
    </source>
</evidence>
<reference evidence="2 3" key="1">
    <citation type="submission" date="2024-05" db="EMBL/GenBank/DDBJ databases">
        <title>Genome sequencing and assembly of Indian major carp, Cirrhinus mrigala (Hamilton, 1822).</title>
        <authorList>
            <person name="Mohindra V."/>
            <person name="Chowdhury L.M."/>
            <person name="Lal K."/>
            <person name="Jena J.K."/>
        </authorList>
    </citation>
    <scope>NUCLEOTIDE SEQUENCE [LARGE SCALE GENOMIC DNA]</scope>
    <source>
        <strain evidence="2">CM1030</strain>
        <tissue evidence="2">Blood</tissue>
    </source>
</reference>
<feature type="non-terminal residue" evidence="2">
    <location>
        <position position="69"/>
    </location>
</feature>
<feature type="non-terminal residue" evidence="2">
    <location>
        <position position="1"/>
    </location>
</feature>
<gene>
    <name evidence="2" type="ORF">M9458_012610</name>
</gene>
<dbReference type="Proteomes" id="UP001529510">
    <property type="component" value="Unassembled WGS sequence"/>
</dbReference>
<name>A0ABD0R703_CIRMR</name>
<dbReference type="AlphaFoldDB" id="A0ABD0R703"/>
<sequence>DDRILLIQEEADFSQRDTSRRSRKKSRNPSSPSFPISPSMLAPPVRLDTGPPEGLPFPVPDSNTMPHYH</sequence>
<feature type="region of interest" description="Disordered" evidence="1">
    <location>
        <begin position="1"/>
        <end position="69"/>
    </location>
</feature>
<keyword evidence="3" id="KW-1185">Reference proteome</keyword>
<protein>
    <submittedName>
        <fullName evidence="2">Uncharacterized protein</fullName>
    </submittedName>
</protein>
<accession>A0ABD0R703</accession>
<evidence type="ECO:0000313" key="2">
    <source>
        <dbReference type="EMBL" id="KAL0194314.1"/>
    </source>
</evidence>
<proteinExistence type="predicted"/>
<organism evidence="2 3">
    <name type="scientific">Cirrhinus mrigala</name>
    <name type="common">Mrigala</name>
    <dbReference type="NCBI Taxonomy" id="683832"/>
    <lineage>
        <taxon>Eukaryota</taxon>
        <taxon>Metazoa</taxon>
        <taxon>Chordata</taxon>
        <taxon>Craniata</taxon>
        <taxon>Vertebrata</taxon>
        <taxon>Euteleostomi</taxon>
        <taxon>Actinopterygii</taxon>
        <taxon>Neopterygii</taxon>
        <taxon>Teleostei</taxon>
        <taxon>Ostariophysi</taxon>
        <taxon>Cypriniformes</taxon>
        <taxon>Cyprinidae</taxon>
        <taxon>Labeoninae</taxon>
        <taxon>Labeonini</taxon>
        <taxon>Cirrhinus</taxon>
    </lineage>
</organism>
<comment type="caution">
    <text evidence="2">The sequence shown here is derived from an EMBL/GenBank/DDBJ whole genome shotgun (WGS) entry which is preliminary data.</text>
</comment>